<dbReference type="AlphaFoldDB" id="A0A6A3AUI7"/>
<dbReference type="InterPro" id="IPR012337">
    <property type="entry name" value="RNaseH-like_sf"/>
</dbReference>
<evidence type="ECO:0000259" key="2">
    <source>
        <dbReference type="Pfam" id="PF13456"/>
    </source>
</evidence>
<dbReference type="GO" id="GO:0003676">
    <property type="term" value="F:nucleic acid binding"/>
    <property type="evidence" value="ECO:0007669"/>
    <property type="project" value="InterPro"/>
</dbReference>
<dbReference type="GO" id="GO:0004523">
    <property type="term" value="F:RNA-DNA hybrid ribonuclease activity"/>
    <property type="evidence" value="ECO:0007669"/>
    <property type="project" value="InterPro"/>
</dbReference>
<feature type="domain" description="RNase H type-1" evidence="2">
    <location>
        <begin position="71"/>
        <end position="148"/>
    </location>
</feature>
<dbReference type="PANTHER" id="PTHR47723">
    <property type="entry name" value="OS05G0353850 PROTEIN"/>
    <property type="match status" value="1"/>
</dbReference>
<gene>
    <name evidence="3" type="ORF">F3Y22_tig00110346pilonHSYRG00153</name>
</gene>
<feature type="transmembrane region" description="Helical" evidence="1">
    <location>
        <begin position="106"/>
        <end position="125"/>
    </location>
</feature>
<evidence type="ECO:0000313" key="3">
    <source>
        <dbReference type="EMBL" id="KAE8708341.1"/>
    </source>
</evidence>
<dbReference type="Proteomes" id="UP000436088">
    <property type="component" value="Unassembled WGS sequence"/>
</dbReference>
<evidence type="ECO:0000313" key="4">
    <source>
        <dbReference type="Proteomes" id="UP000436088"/>
    </source>
</evidence>
<feature type="transmembrane region" description="Helical" evidence="1">
    <location>
        <begin position="154"/>
        <end position="172"/>
    </location>
</feature>
<dbReference type="Gene3D" id="3.30.420.10">
    <property type="entry name" value="Ribonuclease H-like superfamily/Ribonuclease H"/>
    <property type="match status" value="1"/>
</dbReference>
<dbReference type="EMBL" id="VEPZ02000946">
    <property type="protein sequence ID" value="KAE8708341.1"/>
    <property type="molecule type" value="Genomic_DNA"/>
</dbReference>
<proteinExistence type="predicted"/>
<evidence type="ECO:0000256" key="1">
    <source>
        <dbReference type="SAM" id="Phobius"/>
    </source>
</evidence>
<dbReference type="InterPro" id="IPR044730">
    <property type="entry name" value="RNase_H-like_dom_plant"/>
</dbReference>
<comment type="caution">
    <text evidence="3">The sequence shown here is derived from an EMBL/GenBank/DDBJ whole genome shotgun (WGS) entry which is preliminary data.</text>
</comment>
<dbReference type="SUPFAM" id="SSF53098">
    <property type="entry name" value="Ribonuclease H-like"/>
    <property type="match status" value="1"/>
</dbReference>
<organism evidence="3 4">
    <name type="scientific">Hibiscus syriacus</name>
    <name type="common">Rose of Sharon</name>
    <dbReference type="NCBI Taxonomy" id="106335"/>
    <lineage>
        <taxon>Eukaryota</taxon>
        <taxon>Viridiplantae</taxon>
        <taxon>Streptophyta</taxon>
        <taxon>Embryophyta</taxon>
        <taxon>Tracheophyta</taxon>
        <taxon>Spermatophyta</taxon>
        <taxon>Magnoliopsida</taxon>
        <taxon>eudicotyledons</taxon>
        <taxon>Gunneridae</taxon>
        <taxon>Pentapetalae</taxon>
        <taxon>rosids</taxon>
        <taxon>malvids</taxon>
        <taxon>Malvales</taxon>
        <taxon>Malvaceae</taxon>
        <taxon>Malvoideae</taxon>
        <taxon>Hibiscus</taxon>
    </lineage>
</organism>
<name>A0A6A3AUI7_HIBSY</name>
<dbReference type="CDD" id="cd06222">
    <property type="entry name" value="RNase_H_like"/>
    <property type="match status" value="1"/>
</dbReference>
<keyword evidence="4" id="KW-1185">Reference proteome</keyword>
<dbReference type="InterPro" id="IPR053151">
    <property type="entry name" value="RNase_H-like"/>
</dbReference>
<protein>
    <recommendedName>
        <fullName evidence="2">RNase H type-1 domain-containing protein</fullName>
    </recommendedName>
</protein>
<keyword evidence="1" id="KW-0812">Transmembrane</keyword>
<dbReference type="PANTHER" id="PTHR47723:SF19">
    <property type="entry name" value="POLYNUCLEOTIDYL TRANSFERASE, RIBONUCLEASE H-LIKE SUPERFAMILY PROTEIN"/>
    <property type="match status" value="1"/>
</dbReference>
<reference evidence="3" key="1">
    <citation type="submission" date="2019-09" db="EMBL/GenBank/DDBJ databases">
        <title>Draft genome information of white flower Hibiscus syriacus.</title>
        <authorList>
            <person name="Kim Y.-M."/>
        </authorList>
    </citation>
    <scope>NUCLEOTIDE SEQUENCE [LARGE SCALE GENOMIC DNA]</scope>
    <source>
        <strain evidence="3">YM2019G1</strain>
    </source>
</reference>
<keyword evidence="1" id="KW-1133">Transmembrane helix</keyword>
<keyword evidence="1" id="KW-0472">Membrane</keyword>
<dbReference type="InterPro" id="IPR036397">
    <property type="entry name" value="RNaseH_sf"/>
</dbReference>
<dbReference type="Pfam" id="PF13456">
    <property type="entry name" value="RVT_3"/>
    <property type="match status" value="1"/>
</dbReference>
<sequence length="185" mass="20302">MKVPKSTCKEIEAHVRKFIWGGSSASNKVSLVNWGVLCQPLDHGGLDLRNIQGHNMAFTIKLGFRLGYCLNVDGATSVNTSISSIGGLIRDKDGNWLLGFSRRIGIVNAFQALLWAILTGMTLAWSHGFEIIQIQSDCDPAICLLQSPDVISSFFSFKKLLISVIVTGLWIFNGPQEKGINLPMH</sequence>
<accession>A0A6A3AUI7</accession>
<dbReference type="InterPro" id="IPR002156">
    <property type="entry name" value="RNaseH_domain"/>
</dbReference>